<organism evidence="16 17">
    <name type="scientific">Caenorhabditis tropicalis</name>
    <dbReference type="NCBI Taxonomy" id="1561998"/>
    <lineage>
        <taxon>Eukaryota</taxon>
        <taxon>Metazoa</taxon>
        <taxon>Ecdysozoa</taxon>
        <taxon>Nematoda</taxon>
        <taxon>Chromadorea</taxon>
        <taxon>Rhabditida</taxon>
        <taxon>Rhabditina</taxon>
        <taxon>Rhabditomorpha</taxon>
        <taxon>Rhabditoidea</taxon>
        <taxon>Rhabditidae</taxon>
        <taxon>Peloderinae</taxon>
        <taxon>Caenorhabditis</taxon>
    </lineage>
</organism>
<evidence type="ECO:0000256" key="14">
    <source>
        <dbReference type="SAM" id="MobiDB-lite"/>
    </source>
</evidence>
<dbReference type="AlphaFoldDB" id="A0A1I7V0Z4"/>
<feature type="compositionally biased region" description="Pro residues" evidence="14">
    <location>
        <begin position="27"/>
        <end position="36"/>
    </location>
</feature>
<keyword evidence="5" id="KW-0963">Cytoplasm</keyword>
<dbReference type="Pfam" id="PF03483">
    <property type="entry name" value="B3_4"/>
    <property type="match status" value="1"/>
</dbReference>
<dbReference type="GO" id="GO:0009328">
    <property type="term" value="C:phenylalanine-tRNA ligase complex"/>
    <property type="evidence" value="ECO:0007669"/>
    <property type="project" value="TreeGrafter"/>
</dbReference>
<feature type="region of interest" description="Disordered" evidence="14">
    <location>
        <begin position="1"/>
        <end position="43"/>
    </location>
</feature>
<evidence type="ECO:0000313" key="17">
    <source>
        <dbReference type="WBParaSite" id="Csp11.Scaffold630.g21316.t1"/>
    </source>
</evidence>
<keyword evidence="8" id="KW-0547">Nucleotide-binding</keyword>
<dbReference type="STRING" id="1561998.A0A1I7V0Z4"/>
<evidence type="ECO:0000313" key="16">
    <source>
        <dbReference type="Proteomes" id="UP000095282"/>
    </source>
</evidence>
<dbReference type="GO" id="GO:0004826">
    <property type="term" value="F:phenylalanine-tRNA ligase activity"/>
    <property type="evidence" value="ECO:0007669"/>
    <property type="project" value="UniProtKB-EC"/>
</dbReference>
<reference evidence="17" key="1">
    <citation type="submission" date="2016-11" db="UniProtKB">
        <authorList>
            <consortium name="WormBaseParasite"/>
        </authorList>
    </citation>
    <scope>IDENTIFICATION</scope>
</reference>
<dbReference type="InterPro" id="IPR041616">
    <property type="entry name" value="PheRS_beta_core"/>
</dbReference>
<dbReference type="EC" id="6.1.1.20" evidence="4"/>
<dbReference type="InterPro" id="IPR045864">
    <property type="entry name" value="aa-tRNA-synth_II/BPL/LPL"/>
</dbReference>
<evidence type="ECO:0000256" key="12">
    <source>
        <dbReference type="ARBA" id="ARBA00023146"/>
    </source>
</evidence>
<evidence type="ECO:0000256" key="11">
    <source>
        <dbReference type="ARBA" id="ARBA00022917"/>
    </source>
</evidence>
<dbReference type="GO" id="GO:0006432">
    <property type="term" value="P:phenylalanyl-tRNA aminoacylation"/>
    <property type="evidence" value="ECO:0007669"/>
    <property type="project" value="InterPro"/>
</dbReference>
<comment type="cofactor">
    <cofactor evidence="1">
        <name>Mg(2+)</name>
        <dbReference type="ChEBI" id="CHEBI:18420"/>
    </cofactor>
</comment>
<evidence type="ECO:0000256" key="13">
    <source>
        <dbReference type="ARBA" id="ARBA00033189"/>
    </source>
</evidence>
<keyword evidence="9" id="KW-0067">ATP-binding</keyword>
<accession>A0A1I7V0Z4</accession>
<evidence type="ECO:0000256" key="2">
    <source>
        <dbReference type="ARBA" id="ARBA00004496"/>
    </source>
</evidence>
<proteinExistence type="inferred from homology"/>
<dbReference type="InterPro" id="IPR005146">
    <property type="entry name" value="B3/B4_tRNA-bd"/>
</dbReference>
<dbReference type="InterPro" id="IPR045060">
    <property type="entry name" value="Phe-tRNA-ligase_IIc_bsu"/>
</dbReference>
<comment type="similarity">
    <text evidence="3">Belongs to the phenylalanyl-tRNA synthetase beta subunit family. Type 2 subfamily.</text>
</comment>
<keyword evidence="12" id="KW-0030">Aminoacyl-tRNA synthetase</keyword>
<evidence type="ECO:0000256" key="3">
    <source>
        <dbReference type="ARBA" id="ARBA00007438"/>
    </source>
</evidence>
<keyword evidence="6" id="KW-0436">Ligase</keyword>
<dbReference type="InterPro" id="IPR004531">
    <property type="entry name" value="Phe-tRNA-synth_IIc_bsu_arc_euk"/>
</dbReference>
<evidence type="ECO:0000256" key="7">
    <source>
        <dbReference type="ARBA" id="ARBA00022723"/>
    </source>
</evidence>
<comment type="subcellular location">
    <subcellularLocation>
        <location evidence="2">Cytoplasm</location>
    </subcellularLocation>
</comment>
<dbReference type="Gene3D" id="3.30.930.10">
    <property type="entry name" value="Bira Bifunctional Protein, Domain 2"/>
    <property type="match status" value="1"/>
</dbReference>
<dbReference type="SMART" id="SM00873">
    <property type="entry name" value="B3_4"/>
    <property type="match status" value="1"/>
</dbReference>
<dbReference type="PANTHER" id="PTHR10947">
    <property type="entry name" value="PHENYLALANYL-TRNA SYNTHETASE BETA CHAIN AND LEUCINE-RICH REPEAT-CONTAINING PROTEIN 47"/>
    <property type="match status" value="1"/>
</dbReference>
<dbReference type="GO" id="GO:0046872">
    <property type="term" value="F:metal ion binding"/>
    <property type="evidence" value="ECO:0007669"/>
    <property type="project" value="UniProtKB-KW"/>
</dbReference>
<keyword evidence="7" id="KW-0479">Metal-binding</keyword>
<evidence type="ECO:0000256" key="1">
    <source>
        <dbReference type="ARBA" id="ARBA00001946"/>
    </source>
</evidence>
<sequence length="567" mass="64375">MSNAPSSTDAPLAENDYDDLFAYGQRPPTPQLPRPATPIDSGPELDEITYESAEEEEVEVYTDVNDLHWSSVEALSRATRIFNEDSILQRYEFGDVVTRQKLIVKSKINLKVIAVVIRDVSFDEDSYASFIDLQDKLHQNICRKRTLVAIGTHDLDLVQGPFELRAEAPSKIKFCLPNQTKEYTATEMMQYFSGFSNNFRAMPQLPVLYDKTERICSMPPIINGEHSKITIKTKNVFIEATATDKQKACVVLDTIVTLFSQYCQKPFHVEQVEIEYEETGEKDIFPFFNQKNKNKHGRPVFKYEEMAILLNKMSLKAEIAMKCGHKVIVTWPTPPGALREIIQDVDVGYGYDKLMKKRQSNTVAVAFSINKLCDKFRIKIATFGWTEALSFALCSRDDISTKLRLPKKVLSEAVHIGNPKTLEFQVARTSLLPGLLKTLASNRDMPLPLKLFELQDVILKDEKMGARNERRLAAVYYNKAAGLEIIQGFLDRMMRMLNVKPIGDPRGYQTKKFNHVTFEEKNCYEVHSPSGEILGRYGVLHSEVTAAFGLTLPCEAMEISISSFFPN</sequence>
<dbReference type="PANTHER" id="PTHR10947:SF0">
    <property type="entry name" value="PHENYLALANINE--TRNA LIGASE BETA SUBUNIT"/>
    <property type="match status" value="1"/>
</dbReference>
<evidence type="ECO:0000256" key="9">
    <source>
        <dbReference type="ARBA" id="ARBA00022840"/>
    </source>
</evidence>
<keyword evidence="11" id="KW-0648">Protein biosynthesis</keyword>
<dbReference type="SUPFAM" id="SSF55681">
    <property type="entry name" value="Class II aaRS and biotin synthetases"/>
    <property type="match status" value="1"/>
</dbReference>
<evidence type="ECO:0000256" key="5">
    <source>
        <dbReference type="ARBA" id="ARBA00022490"/>
    </source>
</evidence>
<dbReference type="Proteomes" id="UP000095282">
    <property type="component" value="Unplaced"/>
</dbReference>
<dbReference type="WBParaSite" id="Csp11.Scaffold630.g21316.t1">
    <property type="protein sequence ID" value="Csp11.Scaffold630.g21316.t1"/>
    <property type="gene ID" value="Csp11.Scaffold630.g21316"/>
</dbReference>
<evidence type="ECO:0000256" key="6">
    <source>
        <dbReference type="ARBA" id="ARBA00022598"/>
    </source>
</evidence>
<dbReference type="eggNOG" id="KOG2472">
    <property type="taxonomic scope" value="Eukaryota"/>
</dbReference>
<keyword evidence="16" id="KW-1185">Reference proteome</keyword>
<dbReference type="GO" id="GO:0003723">
    <property type="term" value="F:RNA binding"/>
    <property type="evidence" value="ECO:0007669"/>
    <property type="project" value="InterPro"/>
</dbReference>
<dbReference type="SUPFAM" id="SSF56037">
    <property type="entry name" value="PheT/TilS domain"/>
    <property type="match status" value="1"/>
</dbReference>
<dbReference type="GO" id="GO:0005524">
    <property type="term" value="F:ATP binding"/>
    <property type="evidence" value="ECO:0007669"/>
    <property type="project" value="UniProtKB-KW"/>
</dbReference>
<dbReference type="Pfam" id="PF17759">
    <property type="entry name" value="tRNA_synthFbeta"/>
    <property type="match status" value="1"/>
</dbReference>
<evidence type="ECO:0000259" key="15">
    <source>
        <dbReference type="SMART" id="SM00873"/>
    </source>
</evidence>
<feature type="domain" description="B3/B4 tRNA-binding" evidence="15">
    <location>
        <begin position="111"/>
        <end position="264"/>
    </location>
</feature>
<evidence type="ECO:0000256" key="10">
    <source>
        <dbReference type="ARBA" id="ARBA00022842"/>
    </source>
</evidence>
<keyword evidence="10" id="KW-0460">Magnesium</keyword>
<dbReference type="FunFam" id="3.50.40.10:FF:000002">
    <property type="entry name" value="phenylalanine--tRNA ligase beta subunit"/>
    <property type="match status" value="1"/>
</dbReference>
<dbReference type="InterPro" id="IPR020825">
    <property type="entry name" value="Phe-tRNA_synthase-like_B3/B4"/>
</dbReference>
<evidence type="ECO:0000256" key="8">
    <source>
        <dbReference type="ARBA" id="ARBA00022741"/>
    </source>
</evidence>
<dbReference type="NCBIfam" id="TIGR00471">
    <property type="entry name" value="pheT_arch"/>
    <property type="match status" value="1"/>
</dbReference>
<protein>
    <recommendedName>
        <fullName evidence="4">phenylalanine--tRNA ligase</fullName>
        <ecNumber evidence="4">6.1.1.20</ecNumber>
    </recommendedName>
    <alternativeName>
        <fullName evidence="13">Phenylalanyl-tRNA synthetase beta subunit</fullName>
    </alternativeName>
</protein>
<name>A0A1I7V0Z4_9PELO</name>
<dbReference type="Gene3D" id="3.50.40.10">
    <property type="entry name" value="Phenylalanyl-trna Synthetase, Chain B, domain 3"/>
    <property type="match status" value="1"/>
</dbReference>
<evidence type="ECO:0000256" key="4">
    <source>
        <dbReference type="ARBA" id="ARBA00012814"/>
    </source>
</evidence>